<dbReference type="NCBIfam" id="NF043033">
    <property type="entry name" value="OxoTetrIsom"/>
    <property type="match status" value="1"/>
</dbReference>
<organism evidence="5 6">
    <name type="scientific">Lichenibacterium minor</name>
    <dbReference type="NCBI Taxonomy" id="2316528"/>
    <lineage>
        <taxon>Bacteria</taxon>
        <taxon>Pseudomonadati</taxon>
        <taxon>Pseudomonadota</taxon>
        <taxon>Alphaproteobacteria</taxon>
        <taxon>Hyphomicrobiales</taxon>
        <taxon>Lichenihabitantaceae</taxon>
        <taxon>Lichenibacterium</taxon>
    </lineage>
</organism>
<feature type="active site" description="Proton donor/acceptor" evidence="3">
    <location>
        <position position="140"/>
    </location>
</feature>
<feature type="domain" description="Xylose isomerase-like TIM barrel" evidence="4">
    <location>
        <begin position="21"/>
        <end position="252"/>
    </location>
</feature>
<dbReference type="PANTHER" id="PTHR43489:SF6">
    <property type="entry name" value="HYDROXYPYRUVATE ISOMERASE-RELATED"/>
    <property type="match status" value="1"/>
</dbReference>
<accession>A0A4Q2UB34</accession>
<comment type="caution">
    <text evidence="5">The sequence shown here is derived from an EMBL/GenBank/DDBJ whole genome shotgun (WGS) entry which is preliminary data.</text>
</comment>
<gene>
    <name evidence="5" type="ORF">D3273_00675</name>
</gene>
<dbReference type="FunFam" id="3.20.20.150:FF:000007">
    <property type="entry name" value="Hydroxypyruvate isomerase"/>
    <property type="match status" value="1"/>
</dbReference>
<dbReference type="GO" id="GO:0046487">
    <property type="term" value="P:glyoxylate metabolic process"/>
    <property type="evidence" value="ECO:0007669"/>
    <property type="project" value="TreeGrafter"/>
</dbReference>
<dbReference type="InterPro" id="IPR053398">
    <property type="entry name" value="HPT_OtnI_isomerases"/>
</dbReference>
<dbReference type="PIRSF" id="PIRSF006241">
    <property type="entry name" value="HyI"/>
    <property type="match status" value="1"/>
</dbReference>
<dbReference type="InterPro" id="IPR026040">
    <property type="entry name" value="HyI-like"/>
</dbReference>
<reference evidence="5 6" key="1">
    <citation type="submission" date="2018-12" db="EMBL/GenBank/DDBJ databases">
        <authorList>
            <person name="Grouzdev D.S."/>
            <person name="Krutkina M.S."/>
        </authorList>
    </citation>
    <scope>NUCLEOTIDE SEQUENCE [LARGE SCALE GENOMIC DNA]</scope>
    <source>
        <strain evidence="5 6">RmlP026</strain>
    </source>
</reference>
<dbReference type="GO" id="GO:0008903">
    <property type="term" value="F:hydroxypyruvate isomerase activity"/>
    <property type="evidence" value="ECO:0007669"/>
    <property type="project" value="TreeGrafter"/>
</dbReference>
<dbReference type="Proteomes" id="UP000290759">
    <property type="component" value="Unassembled WGS sequence"/>
</dbReference>
<dbReference type="EMBL" id="QYBB01000001">
    <property type="protein sequence ID" value="RYC33802.1"/>
    <property type="molecule type" value="Genomic_DNA"/>
</dbReference>
<dbReference type="InterPro" id="IPR013022">
    <property type="entry name" value="Xyl_isomerase-like_TIM-brl"/>
</dbReference>
<sequence length="262" mass="29103">MPRFAANLTLMFTELPFLDRFEAAARAGFDAVEFLFPYDHPPEAVAERLRRHGLAQALFNLPPGDWAAGERGLGALPERRDEMRAKFDEAVPYIRATGTPSVHLMAGRTDRSAPHARAFRDAVAWTAEQLHALGVTLVLEPLNTRDNPGYHLVDFDEAAALIRDLALPNLKLQFDIYHCQIVHGDVTRRLEAAMPIVGHVQVASVPSRHEPDGEELNFPHLFALLDRLGYGGYVGCEYRPRGATADGLAWFAPYRARRGADA</sequence>
<dbReference type="Gene3D" id="3.20.20.150">
    <property type="entry name" value="Divalent-metal-dependent TIM barrel enzymes"/>
    <property type="match status" value="1"/>
</dbReference>
<feature type="active site" description="Proton donor/acceptor" evidence="3">
    <location>
        <position position="237"/>
    </location>
</feature>
<dbReference type="Pfam" id="PF01261">
    <property type="entry name" value="AP_endonuc_2"/>
    <property type="match status" value="1"/>
</dbReference>
<evidence type="ECO:0000313" key="5">
    <source>
        <dbReference type="EMBL" id="RYC33802.1"/>
    </source>
</evidence>
<dbReference type="InterPro" id="IPR036237">
    <property type="entry name" value="Xyl_isomerase-like_sf"/>
</dbReference>
<evidence type="ECO:0000256" key="3">
    <source>
        <dbReference type="PIRSR" id="PIRSR006241-50"/>
    </source>
</evidence>
<keyword evidence="6" id="KW-1185">Reference proteome</keyword>
<comment type="similarity">
    <text evidence="2">Belongs to the hyi family.</text>
</comment>
<evidence type="ECO:0000256" key="1">
    <source>
        <dbReference type="ARBA" id="ARBA00023235"/>
    </source>
</evidence>
<protein>
    <submittedName>
        <fullName evidence="5">Hydroxypyruvate isomerase family protein</fullName>
    </submittedName>
</protein>
<dbReference type="AlphaFoldDB" id="A0A4Q2UB34"/>
<keyword evidence="5" id="KW-0670">Pyruvate</keyword>
<reference evidence="5 6" key="2">
    <citation type="submission" date="2019-02" db="EMBL/GenBank/DDBJ databases">
        <title>'Lichenibacterium ramalinii' gen. nov. sp. nov., 'Lichenibacterium minor' gen. nov. sp. nov.</title>
        <authorList>
            <person name="Pankratov T."/>
        </authorList>
    </citation>
    <scope>NUCLEOTIDE SEQUENCE [LARGE SCALE GENOMIC DNA]</scope>
    <source>
        <strain evidence="5 6">RmlP026</strain>
    </source>
</reference>
<dbReference type="OrthoDB" id="9786584at2"/>
<evidence type="ECO:0000313" key="6">
    <source>
        <dbReference type="Proteomes" id="UP000290759"/>
    </source>
</evidence>
<evidence type="ECO:0000256" key="2">
    <source>
        <dbReference type="PIRNR" id="PIRNR006241"/>
    </source>
</evidence>
<evidence type="ECO:0000259" key="4">
    <source>
        <dbReference type="Pfam" id="PF01261"/>
    </source>
</evidence>
<dbReference type="PANTHER" id="PTHR43489">
    <property type="entry name" value="ISOMERASE"/>
    <property type="match status" value="1"/>
</dbReference>
<proteinExistence type="inferred from homology"/>
<dbReference type="SUPFAM" id="SSF51658">
    <property type="entry name" value="Xylose isomerase-like"/>
    <property type="match status" value="1"/>
</dbReference>
<dbReference type="InterPro" id="IPR050417">
    <property type="entry name" value="Sugar_Epim/Isomerase"/>
</dbReference>
<dbReference type="RefSeq" id="WP_129222661.1">
    <property type="nucleotide sequence ID" value="NZ_QYBB01000001.1"/>
</dbReference>
<name>A0A4Q2UB34_9HYPH</name>
<keyword evidence="1 2" id="KW-0413">Isomerase</keyword>